<dbReference type="Proteomes" id="UP001595961">
    <property type="component" value="Unassembled WGS sequence"/>
</dbReference>
<name>A0ABV9C3D6_9GAMM</name>
<feature type="transmembrane region" description="Helical" evidence="1">
    <location>
        <begin position="12"/>
        <end position="31"/>
    </location>
</feature>
<dbReference type="RefSeq" id="WP_266148915.1">
    <property type="nucleotide sequence ID" value="NZ_CP064028.1"/>
</dbReference>
<proteinExistence type="predicted"/>
<evidence type="ECO:0000256" key="1">
    <source>
        <dbReference type="SAM" id="Phobius"/>
    </source>
</evidence>
<keyword evidence="1" id="KW-1133">Transmembrane helix</keyword>
<evidence type="ECO:0000313" key="2">
    <source>
        <dbReference type="EMBL" id="MFC4527014.1"/>
    </source>
</evidence>
<comment type="caution">
    <text evidence="2">The sequence shown here is derived from an EMBL/GenBank/DDBJ whole genome shotgun (WGS) entry which is preliminary data.</text>
</comment>
<accession>A0ABV9C3D6</accession>
<organism evidence="2 3">
    <name type="scientific">Dyella halodurans</name>
    <dbReference type="NCBI Taxonomy" id="1920171"/>
    <lineage>
        <taxon>Bacteria</taxon>
        <taxon>Pseudomonadati</taxon>
        <taxon>Pseudomonadota</taxon>
        <taxon>Gammaproteobacteria</taxon>
        <taxon>Lysobacterales</taxon>
        <taxon>Rhodanobacteraceae</taxon>
        <taxon>Dyella</taxon>
    </lineage>
</organism>
<evidence type="ECO:0000313" key="3">
    <source>
        <dbReference type="Proteomes" id="UP001595961"/>
    </source>
</evidence>
<evidence type="ECO:0008006" key="4">
    <source>
        <dbReference type="Google" id="ProtNLM"/>
    </source>
</evidence>
<sequence length="67" mass="8005">MSLFLDSFVWGLLLAAPLWWLAWRLHLAYWVPRLLSLLRRRSVRLPAQLQPLVLLGKRQQDREGRRA</sequence>
<keyword evidence="3" id="KW-1185">Reference proteome</keyword>
<keyword evidence="1" id="KW-0472">Membrane</keyword>
<gene>
    <name evidence="2" type="ORF">ACFO5W_10265</name>
</gene>
<reference evidence="3" key="1">
    <citation type="journal article" date="2019" name="Int. J. Syst. Evol. Microbiol.">
        <title>The Global Catalogue of Microorganisms (GCM) 10K type strain sequencing project: providing services to taxonomists for standard genome sequencing and annotation.</title>
        <authorList>
            <consortium name="The Broad Institute Genomics Platform"/>
            <consortium name="The Broad Institute Genome Sequencing Center for Infectious Disease"/>
            <person name="Wu L."/>
            <person name="Ma J."/>
        </authorList>
    </citation>
    <scope>NUCLEOTIDE SEQUENCE [LARGE SCALE GENOMIC DNA]</scope>
    <source>
        <strain evidence="3">CCM 4481</strain>
    </source>
</reference>
<keyword evidence="1" id="KW-0812">Transmembrane</keyword>
<protein>
    <recommendedName>
        <fullName evidence="4">Cellulose biosynthesis protein BcsF</fullName>
    </recommendedName>
</protein>
<dbReference type="EMBL" id="JBHSGA010000017">
    <property type="protein sequence ID" value="MFC4527014.1"/>
    <property type="molecule type" value="Genomic_DNA"/>
</dbReference>